<dbReference type="EMBL" id="CP043504">
    <property type="protein sequence ID" value="QEO10009.1"/>
    <property type="molecule type" value="Genomic_DNA"/>
</dbReference>
<dbReference type="SUPFAM" id="SSF52540">
    <property type="entry name" value="P-loop containing nucleoside triphosphate hydrolases"/>
    <property type="match status" value="1"/>
</dbReference>
<dbReference type="InterPro" id="IPR008900">
    <property type="entry name" value="Zot_N"/>
</dbReference>
<protein>
    <recommendedName>
        <fullName evidence="2">AAA+ ATPase domain-containing protein</fullName>
    </recommendedName>
</protein>
<dbReference type="InterPro" id="IPR003593">
    <property type="entry name" value="AAA+_ATPase"/>
</dbReference>
<evidence type="ECO:0000313" key="4">
    <source>
        <dbReference type="Proteomes" id="UP000322159"/>
    </source>
</evidence>
<keyword evidence="4" id="KW-1185">Reference proteome</keyword>
<reference evidence="3 4" key="1">
    <citation type="submission" date="2019-09" db="EMBL/GenBank/DDBJ databases">
        <title>Genome sequencing of strain KACC 19322.</title>
        <authorList>
            <person name="Heo J."/>
            <person name="Kim S.-J."/>
            <person name="Kim J.-S."/>
            <person name="Hong S.-B."/>
            <person name="Kwon S.-W."/>
        </authorList>
    </citation>
    <scope>NUCLEOTIDE SEQUENCE [LARGE SCALE GENOMIC DNA]</scope>
    <source>
        <strain evidence="3 4">KACC 19322</strain>
    </source>
</reference>
<gene>
    <name evidence="3" type="ORF">FLP23_08330</name>
</gene>
<dbReference type="SMART" id="SM00382">
    <property type="entry name" value="AAA"/>
    <property type="match status" value="1"/>
</dbReference>
<dbReference type="Proteomes" id="UP000322159">
    <property type="component" value="Chromosome"/>
</dbReference>
<evidence type="ECO:0000256" key="1">
    <source>
        <dbReference type="SAM" id="MobiDB-lite"/>
    </source>
</evidence>
<accession>A0A5C1YA04</accession>
<organism evidence="3 4">
    <name type="scientific">Protaetiibacter larvae</name>
    <dbReference type="NCBI Taxonomy" id="2592654"/>
    <lineage>
        <taxon>Bacteria</taxon>
        <taxon>Bacillati</taxon>
        <taxon>Actinomycetota</taxon>
        <taxon>Actinomycetes</taxon>
        <taxon>Micrococcales</taxon>
        <taxon>Microbacteriaceae</taxon>
        <taxon>Protaetiibacter</taxon>
    </lineage>
</organism>
<dbReference type="InterPro" id="IPR027417">
    <property type="entry name" value="P-loop_NTPase"/>
</dbReference>
<feature type="compositionally biased region" description="Acidic residues" evidence="1">
    <location>
        <begin position="292"/>
        <end position="305"/>
    </location>
</feature>
<dbReference type="Gene3D" id="3.40.50.300">
    <property type="entry name" value="P-loop containing nucleotide triphosphate hydrolases"/>
    <property type="match status" value="1"/>
</dbReference>
<proteinExistence type="predicted"/>
<dbReference type="KEGG" id="lyk:FLP23_08330"/>
<evidence type="ECO:0000313" key="3">
    <source>
        <dbReference type="EMBL" id="QEO10009.1"/>
    </source>
</evidence>
<evidence type="ECO:0000259" key="2">
    <source>
        <dbReference type="SMART" id="SM00382"/>
    </source>
</evidence>
<name>A0A5C1YA04_9MICO</name>
<dbReference type="Pfam" id="PF05707">
    <property type="entry name" value="Zot"/>
    <property type="match status" value="1"/>
</dbReference>
<feature type="domain" description="AAA+ ATPase" evidence="2">
    <location>
        <begin position="9"/>
        <end position="181"/>
    </location>
</feature>
<feature type="compositionally biased region" description="Basic and acidic residues" evidence="1">
    <location>
        <begin position="269"/>
        <end position="291"/>
    </location>
</feature>
<sequence length="337" mass="36131">MSAVTILDGVPVVGVTGVNGCGKTLLAVSAAVAALRSGRPVFSTVPVLDAATGRRSAPITSLGQLLRIRGSLILLDEVTTILPGGNAAPLPSEIRVMLGTLRHAGNTVIWTAPAWMRAHVELREVTQASAALFPMLSRRRADNPWPSPVFVGAALLDTRSGKTDEAPTRVLRRRVYLPRRLIGWGAYDTHADTPLLGRHLTGGRCPDCGGSRDTPKHTAERHAELGLPWYDDDAEQRRFALLTGLDAAAGPQARLRVEPVEFVGAQRGEHAGADGGADEHPQDHDAYRRDEDRDDDGGDEGEPEGGEVHLPSIPTEASNRAPSFGGLSLRRFSGWRR</sequence>
<dbReference type="OrthoDB" id="5118678at2"/>
<dbReference type="AlphaFoldDB" id="A0A5C1YA04"/>
<feature type="region of interest" description="Disordered" evidence="1">
    <location>
        <begin position="269"/>
        <end position="337"/>
    </location>
</feature>